<organism evidence="1 2">
    <name type="scientific">Actinomadura violacea</name>
    <dbReference type="NCBI Taxonomy" id="2819934"/>
    <lineage>
        <taxon>Bacteria</taxon>
        <taxon>Bacillati</taxon>
        <taxon>Actinomycetota</taxon>
        <taxon>Actinomycetes</taxon>
        <taxon>Streptosporangiales</taxon>
        <taxon>Thermomonosporaceae</taxon>
        <taxon>Actinomadura</taxon>
    </lineage>
</organism>
<proteinExistence type="predicted"/>
<dbReference type="EMBL" id="JAGEPF010000016">
    <property type="protein sequence ID" value="MBO2461158.1"/>
    <property type="molecule type" value="Genomic_DNA"/>
</dbReference>
<dbReference type="RefSeq" id="WP_208244519.1">
    <property type="nucleotide sequence ID" value="NZ_JAGEPF010000016.1"/>
</dbReference>
<reference evidence="1 2" key="1">
    <citation type="submission" date="2021-03" db="EMBL/GenBank/DDBJ databases">
        <title>Actinomadura violae sp. nov., isolated from lichen in Thailand.</title>
        <authorList>
            <person name="Kanchanasin P."/>
            <person name="Saeng-In P."/>
            <person name="Phongsopitanun W."/>
            <person name="Yuki M."/>
            <person name="Kudo T."/>
            <person name="Ohkuma M."/>
            <person name="Tanasupawat S."/>
        </authorList>
    </citation>
    <scope>NUCLEOTIDE SEQUENCE [LARGE SCALE GENOMIC DNA]</scope>
    <source>
        <strain evidence="1 2">LCR2-06</strain>
    </source>
</reference>
<keyword evidence="2" id="KW-1185">Reference proteome</keyword>
<evidence type="ECO:0000313" key="1">
    <source>
        <dbReference type="EMBL" id="MBO2461158.1"/>
    </source>
</evidence>
<sequence>MTDDRQDEQHTAVYYRRLRPDSPTGPVPDPEVSPADRMLDAMLAGEVDAVIAIDRETDEPRVFPVSSPRDSR</sequence>
<protein>
    <submittedName>
        <fullName evidence="1">Uncharacterized protein</fullName>
    </submittedName>
</protein>
<accession>A0ABS3RWM2</accession>
<comment type="caution">
    <text evidence="1">The sequence shown here is derived from an EMBL/GenBank/DDBJ whole genome shotgun (WGS) entry which is preliminary data.</text>
</comment>
<gene>
    <name evidence="1" type="ORF">J4709_26595</name>
</gene>
<evidence type="ECO:0000313" key="2">
    <source>
        <dbReference type="Proteomes" id="UP000680206"/>
    </source>
</evidence>
<dbReference type="Proteomes" id="UP000680206">
    <property type="component" value="Unassembled WGS sequence"/>
</dbReference>
<name>A0ABS3RWM2_9ACTN</name>